<sequence>MNLFINSTDITTVTINQMVFSQDSDFNYTDADSALQTDVQVDIQPFQVRYAESESGGTTRITHLMFSQQYANVTSAQKSGDVSVTDGATTYDIRTVKDYVSHMESELEERT</sequence>
<dbReference type="EMBL" id="UINC01043054">
    <property type="protein sequence ID" value="SVB46531.1"/>
    <property type="molecule type" value="Genomic_DNA"/>
</dbReference>
<proteinExistence type="predicted"/>
<evidence type="ECO:0000313" key="1">
    <source>
        <dbReference type="EMBL" id="SVB46531.1"/>
    </source>
</evidence>
<organism evidence="1">
    <name type="scientific">marine metagenome</name>
    <dbReference type="NCBI Taxonomy" id="408172"/>
    <lineage>
        <taxon>unclassified sequences</taxon>
        <taxon>metagenomes</taxon>
        <taxon>ecological metagenomes</taxon>
    </lineage>
</organism>
<reference evidence="1" key="1">
    <citation type="submission" date="2018-05" db="EMBL/GenBank/DDBJ databases">
        <authorList>
            <person name="Lanie J.A."/>
            <person name="Ng W.-L."/>
            <person name="Kazmierczak K.M."/>
            <person name="Andrzejewski T.M."/>
            <person name="Davidsen T.M."/>
            <person name="Wayne K.J."/>
            <person name="Tettelin H."/>
            <person name="Glass J.I."/>
            <person name="Rusch D."/>
            <person name="Podicherti R."/>
            <person name="Tsui H.-C.T."/>
            <person name="Winkler M.E."/>
        </authorList>
    </citation>
    <scope>NUCLEOTIDE SEQUENCE</scope>
</reference>
<name>A0A382E970_9ZZZZ</name>
<accession>A0A382E970</accession>
<protein>
    <submittedName>
        <fullName evidence="1">Uncharacterized protein</fullName>
    </submittedName>
</protein>
<dbReference type="AlphaFoldDB" id="A0A382E970"/>
<gene>
    <name evidence="1" type="ORF">METZ01_LOCUS199385</name>
</gene>